<accession>A0A143PGW8</accession>
<feature type="domain" description="Fibrobacter succinogenes major paralogous" evidence="2">
    <location>
        <begin position="47"/>
        <end position="196"/>
    </location>
</feature>
<evidence type="ECO:0000313" key="4">
    <source>
        <dbReference type="Proteomes" id="UP000076079"/>
    </source>
</evidence>
<dbReference type="Pfam" id="PF09603">
    <property type="entry name" value="Fib_succ_major"/>
    <property type="match status" value="1"/>
</dbReference>
<dbReference type="RefSeq" id="WP_110169736.1">
    <property type="nucleotide sequence ID" value="NZ_CP015136.1"/>
</dbReference>
<feature type="region of interest" description="Disordered" evidence="1">
    <location>
        <begin position="21"/>
        <end position="44"/>
    </location>
</feature>
<reference evidence="4" key="2">
    <citation type="submission" date="2016-04" db="EMBL/GenBank/DDBJ databases">
        <title>First Complete Genome Sequence of a Subdivision 6 Acidobacterium.</title>
        <authorList>
            <person name="Huang S."/>
            <person name="Vieira S."/>
            <person name="Bunk B."/>
            <person name="Riedel T."/>
            <person name="Sproeer C."/>
            <person name="Overmann J."/>
        </authorList>
    </citation>
    <scope>NUCLEOTIDE SEQUENCE [LARGE SCALE GENOMIC DNA]</scope>
    <source>
        <strain evidence="4">DSM 100886 HEG_-6_39</strain>
    </source>
</reference>
<feature type="compositionally biased region" description="Low complexity" evidence="1">
    <location>
        <begin position="27"/>
        <end position="39"/>
    </location>
</feature>
<proteinExistence type="predicted"/>
<gene>
    <name evidence="3" type="ORF">LuPra_01013</name>
</gene>
<name>A0A143PGW8_LUTPR</name>
<reference evidence="3 4" key="1">
    <citation type="journal article" date="2016" name="Genome Announc.">
        <title>First Complete Genome Sequence of a Subdivision 6 Acidobacterium Strain.</title>
        <authorList>
            <person name="Huang S."/>
            <person name="Vieira S."/>
            <person name="Bunk B."/>
            <person name="Riedel T."/>
            <person name="Sproer C."/>
            <person name="Overmann J."/>
        </authorList>
    </citation>
    <scope>NUCLEOTIDE SEQUENCE [LARGE SCALE GENOMIC DNA]</scope>
    <source>
        <strain evidence="4">DSM 100886 HEG_-6_39</strain>
    </source>
</reference>
<dbReference type="InterPro" id="IPR011871">
    <property type="entry name" value="Fib_succ_major"/>
</dbReference>
<keyword evidence="4" id="KW-1185">Reference proteome</keyword>
<dbReference type="STRING" id="1855912.LuPra_01013"/>
<protein>
    <recommendedName>
        <fullName evidence="2">Fibrobacter succinogenes major paralogous domain-containing protein</fullName>
    </recommendedName>
</protein>
<dbReference type="Proteomes" id="UP000076079">
    <property type="component" value="Chromosome"/>
</dbReference>
<dbReference type="NCBIfam" id="TIGR02145">
    <property type="entry name" value="Fib_succ_major"/>
    <property type="match status" value="1"/>
</dbReference>
<organism evidence="3 4">
    <name type="scientific">Luteitalea pratensis</name>
    <dbReference type="NCBI Taxonomy" id="1855912"/>
    <lineage>
        <taxon>Bacteria</taxon>
        <taxon>Pseudomonadati</taxon>
        <taxon>Acidobacteriota</taxon>
        <taxon>Vicinamibacteria</taxon>
        <taxon>Vicinamibacterales</taxon>
        <taxon>Vicinamibacteraceae</taxon>
        <taxon>Luteitalea</taxon>
    </lineage>
</organism>
<evidence type="ECO:0000313" key="3">
    <source>
        <dbReference type="EMBL" id="AMY07832.1"/>
    </source>
</evidence>
<dbReference type="AlphaFoldDB" id="A0A143PGW8"/>
<dbReference type="EMBL" id="CP015136">
    <property type="protein sequence ID" value="AMY07832.1"/>
    <property type="molecule type" value="Genomic_DNA"/>
</dbReference>
<dbReference type="KEGG" id="abac:LuPra_01013"/>
<evidence type="ECO:0000256" key="1">
    <source>
        <dbReference type="SAM" id="MobiDB-lite"/>
    </source>
</evidence>
<evidence type="ECO:0000259" key="2">
    <source>
        <dbReference type="Pfam" id="PF09603"/>
    </source>
</evidence>
<sequence>MRVSVVVVAIALGSAGVASPMQQTPDARGVASARASARGMPDGRQWTTENLNVDAEPSFCYENAEAHCRRYGRLYTWESAQRACRALGSGWRLPTVDEWRQLASHYGGVRGDSDDGGRAAYEALGAGGRSGFNALLGGGRDAASGLYARLDAHGFYWTASASGPDRAWFYNFGKGSGALNRHDGGETQRAFSVRCVNGD</sequence>
<dbReference type="OrthoDB" id="9805760at2"/>